<dbReference type="PANTHER" id="PTHR34473">
    <property type="entry name" value="UPF0699 TRANSMEMBRANE PROTEIN YDBS"/>
    <property type="match status" value="1"/>
</dbReference>
<dbReference type="PANTHER" id="PTHR34473:SF2">
    <property type="entry name" value="UPF0699 TRANSMEMBRANE PROTEIN YDBT"/>
    <property type="match status" value="1"/>
</dbReference>
<keyword evidence="1" id="KW-1133">Transmembrane helix</keyword>
<dbReference type="Proteomes" id="UP000632659">
    <property type="component" value="Unassembled WGS sequence"/>
</dbReference>
<keyword evidence="1" id="KW-0812">Transmembrane</keyword>
<evidence type="ECO:0000259" key="2">
    <source>
        <dbReference type="Pfam" id="PF03703"/>
    </source>
</evidence>
<dbReference type="EMBL" id="JACRTL010000010">
    <property type="protein sequence ID" value="MBC8612017.1"/>
    <property type="molecule type" value="Genomic_DNA"/>
</dbReference>
<feature type="transmembrane region" description="Helical" evidence="1">
    <location>
        <begin position="372"/>
        <end position="390"/>
    </location>
</feature>
<gene>
    <name evidence="3" type="ORF">H8702_13045</name>
</gene>
<reference evidence="3" key="1">
    <citation type="submission" date="2020-08" db="EMBL/GenBank/DDBJ databases">
        <title>Genome public.</title>
        <authorList>
            <person name="Liu C."/>
            <person name="Sun Q."/>
        </authorList>
    </citation>
    <scope>NUCLEOTIDE SEQUENCE</scope>
    <source>
        <strain evidence="3">NSJ-15</strain>
    </source>
</reference>
<evidence type="ECO:0000313" key="3">
    <source>
        <dbReference type="EMBL" id="MBC8612017.1"/>
    </source>
</evidence>
<feature type="transmembrane region" description="Helical" evidence="1">
    <location>
        <begin position="212"/>
        <end position="234"/>
    </location>
</feature>
<keyword evidence="1" id="KW-0472">Membrane</keyword>
<protein>
    <submittedName>
        <fullName evidence="3">PH domain-containing protein</fullName>
    </submittedName>
</protein>
<feature type="transmembrane region" description="Helical" evidence="1">
    <location>
        <begin position="344"/>
        <end position="366"/>
    </location>
</feature>
<organism evidence="3 4">
    <name type="scientific">Massiliimalia timonensis</name>
    <dbReference type="NCBI Taxonomy" id="1987501"/>
    <lineage>
        <taxon>Bacteria</taxon>
        <taxon>Bacillati</taxon>
        <taxon>Bacillota</taxon>
        <taxon>Clostridia</taxon>
        <taxon>Eubacteriales</taxon>
        <taxon>Oscillospiraceae</taxon>
        <taxon>Massiliimalia</taxon>
    </lineage>
</organism>
<feature type="domain" description="YdbS-like PH" evidence="2">
    <location>
        <begin position="62"/>
        <end position="135"/>
    </location>
</feature>
<name>A0A8J6PH52_9FIRM</name>
<dbReference type="RefSeq" id="WP_187536856.1">
    <property type="nucleotide sequence ID" value="NZ_JACRTL010000010.1"/>
</dbReference>
<feature type="domain" description="YdbS-like PH" evidence="2">
    <location>
        <begin position="250"/>
        <end position="299"/>
    </location>
</feature>
<accession>A0A8J6PH52</accession>
<evidence type="ECO:0000256" key="1">
    <source>
        <dbReference type="SAM" id="Phobius"/>
    </source>
</evidence>
<dbReference type="AlphaFoldDB" id="A0A8J6PH52"/>
<evidence type="ECO:0000313" key="4">
    <source>
        <dbReference type="Proteomes" id="UP000632659"/>
    </source>
</evidence>
<proteinExistence type="predicted"/>
<feature type="transmembrane region" description="Helical" evidence="1">
    <location>
        <begin position="161"/>
        <end position="182"/>
    </location>
</feature>
<sequence>MKKRRSHLINILENTSRFLILLLLPLIRALFATQVGFYEWLSGAWFDLLVLGVIIALGVYGWYSYTYFVSKAGIHIQKGIFFRREWFLPFRNISVISVHSPWYYRPIKAVRVHADTDGGNPRESDFSITVNRELAAQLLEAAQRPLISQKSFRRTYIPRNLYITIFAVLTSNSLTGVLYLWATLSQAETVFGKSFRAELLDTFAELAEWQSFGLPPVFVILAYVVLGCWLVSFLKNMEAHLRFQTSRYGQTLDIRSGLFSIRHYAVTVRRINFLTLRQSLFTKLFGLTSVFIHCTGYGKKQEELSVLFPSGLNREIQTNLKLLLPEIPFAKRQIKPKLCNLSRFLIPPLSLCLVVLAVGLLALYFISGFDRPIIFLLIIAEIPCLWWLAVKLFAFFHTGIGVSDEVVTIYYTFLYQVITCSIPKHKITKIETQQTLFQLPTKCCDVWIHTWAEGTKRQKVLNLYLPEVLELLSSDEFFHTHVIQIEQEKKKKKR</sequence>
<dbReference type="Pfam" id="PF03703">
    <property type="entry name" value="bPH_2"/>
    <property type="match status" value="2"/>
</dbReference>
<keyword evidence="4" id="KW-1185">Reference proteome</keyword>
<dbReference type="InterPro" id="IPR005182">
    <property type="entry name" value="YdbS-like_PH"/>
</dbReference>
<feature type="transmembrane region" description="Helical" evidence="1">
    <location>
        <begin position="48"/>
        <end position="68"/>
    </location>
</feature>
<comment type="caution">
    <text evidence="3">The sequence shown here is derived from an EMBL/GenBank/DDBJ whole genome shotgun (WGS) entry which is preliminary data.</text>
</comment>